<keyword evidence="6" id="KW-1185">Reference proteome</keyword>
<evidence type="ECO:0000313" key="6">
    <source>
        <dbReference type="Proteomes" id="UP000663829"/>
    </source>
</evidence>
<reference evidence="2" key="1">
    <citation type="submission" date="2021-02" db="EMBL/GenBank/DDBJ databases">
        <authorList>
            <person name="Nowell W R."/>
        </authorList>
    </citation>
    <scope>NUCLEOTIDE SEQUENCE</scope>
</reference>
<dbReference type="Proteomes" id="UP000663829">
    <property type="component" value="Unassembled WGS sequence"/>
</dbReference>
<dbReference type="AlphaFoldDB" id="A0A813YPY0"/>
<dbReference type="EMBL" id="CAJNOK010006620">
    <property type="protein sequence ID" value="CAF1009323.1"/>
    <property type="molecule type" value="Genomic_DNA"/>
</dbReference>
<dbReference type="EMBL" id="CAJNOQ010001334">
    <property type="protein sequence ID" value="CAF0887320.1"/>
    <property type="molecule type" value="Genomic_DNA"/>
</dbReference>
<dbReference type="EMBL" id="CAJOBA010006627">
    <property type="protein sequence ID" value="CAF3778117.1"/>
    <property type="molecule type" value="Genomic_DNA"/>
</dbReference>
<gene>
    <name evidence="2" type="ORF">GPM918_LOCUS7932</name>
    <name evidence="3" type="ORF">OVA965_LOCUS14961</name>
    <name evidence="4" type="ORF">SRO942_LOCUS7932</name>
    <name evidence="5" type="ORF">TMI583_LOCUS14962</name>
</gene>
<feature type="region of interest" description="Disordered" evidence="1">
    <location>
        <begin position="15"/>
        <end position="52"/>
    </location>
</feature>
<accession>A0A813YPY0</accession>
<evidence type="ECO:0000313" key="4">
    <source>
        <dbReference type="EMBL" id="CAF3672321.1"/>
    </source>
</evidence>
<name>A0A813YPY0_9BILA</name>
<evidence type="ECO:0000313" key="5">
    <source>
        <dbReference type="EMBL" id="CAF3778117.1"/>
    </source>
</evidence>
<feature type="region of interest" description="Disordered" evidence="1">
    <location>
        <begin position="102"/>
        <end position="151"/>
    </location>
</feature>
<proteinExistence type="predicted"/>
<protein>
    <submittedName>
        <fullName evidence="2">Uncharacterized protein</fullName>
    </submittedName>
</protein>
<feature type="compositionally biased region" description="Low complexity" evidence="1">
    <location>
        <begin position="108"/>
        <end position="120"/>
    </location>
</feature>
<dbReference type="Proteomes" id="UP000682733">
    <property type="component" value="Unassembled WGS sequence"/>
</dbReference>
<evidence type="ECO:0000313" key="3">
    <source>
        <dbReference type="EMBL" id="CAF1009323.1"/>
    </source>
</evidence>
<evidence type="ECO:0000313" key="2">
    <source>
        <dbReference type="EMBL" id="CAF0887320.1"/>
    </source>
</evidence>
<comment type="caution">
    <text evidence="2">The sequence shown here is derived from an EMBL/GenBank/DDBJ whole genome shotgun (WGS) entry which is preliminary data.</text>
</comment>
<organism evidence="2 6">
    <name type="scientific">Didymodactylos carnosus</name>
    <dbReference type="NCBI Taxonomy" id="1234261"/>
    <lineage>
        <taxon>Eukaryota</taxon>
        <taxon>Metazoa</taxon>
        <taxon>Spiralia</taxon>
        <taxon>Gnathifera</taxon>
        <taxon>Rotifera</taxon>
        <taxon>Eurotatoria</taxon>
        <taxon>Bdelloidea</taxon>
        <taxon>Philodinida</taxon>
        <taxon>Philodinidae</taxon>
        <taxon>Didymodactylos</taxon>
    </lineage>
</organism>
<feature type="compositionally biased region" description="Polar residues" evidence="1">
    <location>
        <begin position="32"/>
        <end position="51"/>
    </location>
</feature>
<sequence>MDDASKHVTKIYISPTESTPIRPELHHESHFSTDTSTFASTNNKVDTTPSPKEQMVLSKLLANEVLEKCVISAPSKDNNDGDGSKQISENVEKEYIIVPRKKTRKVVPTAPTAPTTNNDATFDRRSPTKAPLTQSTNGNESNGNEFGTYQKSKPITYTAYNGYTTHKFIFDEKSGDSNELSI</sequence>
<evidence type="ECO:0000256" key="1">
    <source>
        <dbReference type="SAM" id="MobiDB-lite"/>
    </source>
</evidence>
<dbReference type="EMBL" id="CAJOBC010001334">
    <property type="protein sequence ID" value="CAF3672321.1"/>
    <property type="molecule type" value="Genomic_DNA"/>
</dbReference>
<dbReference type="Proteomes" id="UP000681722">
    <property type="component" value="Unassembled WGS sequence"/>
</dbReference>
<feature type="region of interest" description="Disordered" evidence="1">
    <location>
        <begin position="72"/>
        <end position="91"/>
    </location>
</feature>
<dbReference type="Proteomes" id="UP000677228">
    <property type="component" value="Unassembled WGS sequence"/>
</dbReference>
<feature type="compositionally biased region" description="Polar residues" evidence="1">
    <location>
        <begin position="131"/>
        <end position="151"/>
    </location>
</feature>